<dbReference type="SUPFAM" id="SSF54211">
    <property type="entry name" value="Ribosomal protein S5 domain 2-like"/>
    <property type="match status" value="1"/>
</dbReference>
<dbReference type="InterPro" id="IPR020568">
    <property type="entry name" value="Ribosomal_Su5_D2-typ_SF"/>
</dbReference>
<evidence type="ECO:0000256" key="2">
    <source>
        <dbReference type="ARBA" id="ARBA00004604"/>
    </source>
</evidence>
<evidence type="ECO:0000313" key="8">
    <source>
        <dbReference type="EMBL" id="RMY05404.1"/>
    </source>
</evidence>
<feature type="non-terminal residue" evidence="8">
    <location>
        <position position="406"/>
    </location>
</feature>
<dbReference type="GO" id="GO:0005730">
    <property type="term" value="C:nucleolus"/>
    <property type="evidence" value="ECO:0007669"/>
    <property type="project" value="UniProtKB-SubCell"/>
</dbReference>
<organism evidence="8 9">
    <name type="scientific">Hortaea werneckii</name>
    <name type="common">Black yeast</name>
    <name type="synonym">Cladosporium werneckii</name>
    <dbReference type="NCBI Taxonomy" id="91943"/>
    <lineage>
        <taxon>Eukaryota</taxon>
        <taxon>Fungi</taxon>
        <taxon>Dikarya</taxon>
        <taxon>Ascomycota</taxon>
        <taxon>Pezizomycotina</taxon>
        <taxon>Dothideomycetes</taxon>
        <taxon>Dothideomycetidae</taxon>
        <taxon>Mycosphaerellales</taxon>
        <taxon>Teratosphaeriaceae</taxon>
        <taxon>Hortaea</taxon>
    </lineage>
</organism>
<evidence type="ECO:0000256" key="7">
    <source>
        <dbReference type="SAM" id="MobiDB-lite"/>
    </source>
</evidence>
<dbReference type="GO" id="GO:0000176">
    <property type="term" value="C:nuclear exosome (RNase complex)"/>
    <property type="evidence" value="ECO:0007669"/>
    <property type="project" value="UniProtKB-ARBA"/>
</dbReference>
<dbReference type="GO" id="GO:0016075">
    <property type="term" value="P:rRNA catabolic process"/>
    <property type="evidence" value="ECO:0007669"/>
    <property type="project" value="TreeGrafter"/>
</dbReference>
<evidence type="ECO:0000256" key="6">
    <source>
        <dbReference type="ARBA" id="ARBA00042523"/>
    </source>
</evidence>
<evidence type="ECO:0000256" key="4">
    <source>
        <dbReference type="ARBA" id="ARBA00022490"/>
    </source>
</evidence>
<dbReference type="Gene3D" id="3.30.230.70">
    <property type="entry name" value="GHMP Kinase, N-terminal domain"/>
    <property type="match status" value="1"/>
</dbReference>
<comment type="subcellular location">
    <subcellularLocation>
        <location evidence="1">Cytoplasm</location>
    </subcellularLocation>
    <subcellularLocation>
        <location evidence="2">Nucleus</location>
        <location evidence="2">Nucleolus</location>
    </subcellularLocation>
</comment>
<feature type="compositionally biased region" description="Polar residues" evidence="7">
    <location>
        <begin position="77"/>
        <end position="86"/>
    </location>
</feature>
<dbReference type="InterPro" id="IPR050590">
    <property type="entry name" value="Exosome_comp_Rrp42_subfam"/>
</dbReference>
<dbReference type="GO" id="GO:0034473">
    <property type="term" value="P:U1 snRNA 3'-end processing"/>
    <property type="evidence" value="ECO:0007669"/>
    <property type="project" value="TreeGrafter"/>
</dbReference>
<dbReference type="GO" id="GO:0000467">
    <property type="term" value="P:exonucleolytic trimming to generate mature 3'-end of 5.8S rRNA from tricistronic rRNA transcript (SSU-rRNA, 5.8S rRNA, LSU-rRNA)"/>
    <property type="evidence" value="ECO:0007669"/>
    <property type="project" value="TreeGrafter"/>
</dbReference>
<feature type="compositionally biased region" description="Low complexity" evidence="7">
    <location>
        <begin position="306"/>
        <end position="324"/>
    </location>
</feature>
<dbReference type="PANTHER" id="PTHR11097">
    <property type="entry name" value="EXOSOME COMPLEX EXONUCLEASE RIBOSOMAL RNA PROCESSING PROTEIN"/>
    <property type="match status" value="1"/>
</dbReference>
<dbReference type="GO" id="GO:0035925">
    <property type="term" value="F:mRNA 3'-UTR AU-rich region binding"/>
    <property type="evidence" value="ECO:0007669"/>
    <property type="project" value="TreeGrafter"/>
</dbReference>
<dbReference type="AlphaFoldDB" id="A0A3M6YQQ7"/>
<reference evidence="8 9" key="1">
    <citation type="journal article" date="2018" name="BMC Genomics">
        <title>Genomic evidence for intraspecific hybridization in a clonal and extremely halotolerant yeast.</title>
        <authorList>
            <person name="Gostincar C."/>
            <person name="Stajich J.E."/>
            <person name="Zupancic J."/>
            <person name="Zalar P."/>
            <person name="Gunde-Cimerman N."/>
        </authorList>
    </citation>
    <scope>NUCLEOTIDE SEQUENCE [LARGE SCALE GENOMIC DNA]</scope>
    <source>
        <strain evidence="8 9">EXF-6651</strain>
    </source>
</reference>
<protein>
    <recommendedName>
        <fullName evidence="6">Ribosomal RNA-processing protein 42</fullName>
    </recommendedName>
</protein>
<evidence type="ECO:0000256" key="5">
    <source>
        <dbReference type="ARBA" id="ARBA00022835"/>
    </source>
</evidence>
<dbReference type="GO" id="GO:0071035">
    <property type="term" value="P:nuclear polyadenylation-dependent rRNA catabolic process"/>
    <property type="evidence" value="ECO:0007669"/>
    <property type="project" value="TreeGrafter"/>
</dbReference>
<accession>A0A3M6YQQ7</accession>
<dbReference type="Proteomes" id="UP000276864">
    <property type="component" value="Unassembled WGS sequence"/>
</dbReference>
<name>A0A3M6YQQ7_HORWE</name>
<sequence>MAPYTNIPLSPAELSYVHTSLTQSPPIRPDGRSPTQFRPLIAESDILPSANGSARICFADGTEAIVGVKAEVEKTRSTFPSYSGSDATGEEHSQGVLGLGKGSGRDVEDEDRMDADGSGSEGKGGKGRDEWVEVAIDVPGMRDDDALPVFLSAMLTEALLADGGLKDRLWINRRFHWRLYIDVTSTFLYPKTSPSNSSSTAAPPPPPPITLLVVSVSSNSAAETGQQQSTTILFDPSREELAVADAVVAISLGVSSTSPSSSSPPPSSSSSLPPASMPEPNFSLLALRTIDPPSRLTAAGVPDRLNTTTPSSAPTPATATSSNSGTGGNTSAEVSGQDVAALKEKVRGGGGGGAGTATDGDGKDNVWYPPRGGLKRGSLGRMVRLCMEGDGASKGVGWEVLEGLAN</sequence>
<dbReference type="GO" id="GO:0034475">
    <property type="term" value="P:U4 snRNA 3'-end processing"/>
    <property type="evidence" value="ECO:0007669"/>
    <property type="project" value="TreeGrafter"/>
</dbReference>
<evidence type="ECO:0000256" key="1">
    <source>
        <dbReference type="ARBA" id="ARBA00004496"/>
    </source>
</evidence>
<comment type="similarity">
    <text evidence="3">Belongs to the RNase PH family.</text>
</comment>
<dbReference type="GO" id="GO:0071028">
    <property type="term" value="P:nuclear mRNA surveillance"/>
    <property type="evidence" value="ECO:0007669"/>
    <property type="project" value="TreeGrafter"/>
</dbReference>
<comment type="caution">
    <text evidence="8">The sequence shown here is derived from an EMBL/GenBank/DDBJ whole genome shotgun (WGS) entry which is preliminary data.</text>
</comment>
<dbReference type="VEuPathDB" id="FungiDB:BTJ68_13318"/>
<dbReference type="PANTHER" id="PTHR11097:SF8">
    <property type="entry name" value="EXOSOME COMPLEX COMPONENT RRP42"/>
    <property type="match status" value="1"/>
</dbReference>
<keyword evidence="4" id="KW-0963">Cytoplasm</keyword>
<gene>
    <name evidence="8" type="ORF">D0866_15202</name>
</gene>
<dbReference type="GO" id="GO:0034476">
    <property type="term" value="P:U5 snRNA 3'-end processing"/>
    <property type="evidence" value="ECO:0007669"/>
    <property type="project" value="TreeGrafter"/>
</dbReference>
<evidence type="ECO:0000256" key="3">
    <source>
        <dbReference type="ARBA" id="ARBA00006678"/>
    </source>
</evidence>
<feature type="compositionally biased region" description="Low complexity" evidence="7">
    <location>
        <begin position="268"/>
        <end position="280"/>
    </location>
</feature>
<feature type="region of interest" description="Disordered" evidence="7">
    <location>
        <begin position="76"/>
        <end position="128"/>
    </location>
</feature>
<dbReference type="EMBL" id="QWIM01002996">
    <property type="protein sequence ID" value="RMY05404.1"/>
    <property type="molecule type" value="Genomic_DNA"/>
</dbReference>
<dbReference type="GO" id="GO:0000177">
    <property type="term" value="C:cytoplasmic exosome (RNase complex)"/>
    <property type="evidence" value="ECO:0007669"/>
    <property type="project" value="TreeGrafter"/>
</dbReference>
<proteinExistence type="inferred from homology"/>
<dbReference type="GO" id="GO:0071038">
    <property type="term" value="P:TRAMP-dependent tRNA surveillance pathway"/>
    <property type="evidence" value="ECO:0007669"/>
    <property type="project" value="TreeGrafter"/>
</dbReference>
<feature type="region of interest" description="Disordered" evidence="7">
    <location>
        <begin position="254"/>
        <end position="280"/>
    </location>
</feature>
<dbReference type="InterPro" id="IPR027408">
    <property type="entry name" value="PNPase/RNase_PH_dom_sf"/>
</dbReference>
<keyword evidence="5" id="KW-0271">Exosome</keyword>
<evidence type="ECO:0000313" key="9">
    <source>
        <dbReference type="Proteomes" id="UP000276864"/>
    </source>
</evidence>
<feature type="region of interest" description="Disordered" evidence="7">
    <location>
        <begin position="294"/>
        <end position="369"/>
    </location>
</feature>